<dbReference type="EMBL" id="FN869859">
    <property type="protein sequence ID" value="CCC81852.1"/>
    <property type="molecule type" value="Genomic_DNA"/>
</dbReference>
<dbReference type="GO" id="GO:0016779">
    <property type="term" value="F:nucleotidyltransferase activity"/>
    <property type="evidence" value="ECO:0007669"/>
    <property type="project" value="InterPro"/>
</dbReference>
<dbReference type="PANTHER" id="PTHR37030">
    <property type="entry name" value="NUCLEOTIDYLTRANSFERASE"/>
    <property type="match status" value="1"/>
</dbReference>
<dbReference type="InterPro" id="IPR002934">
    <property type="entry name" value="Polymerase_NTP_transf_dom"/>
</dbReference>
<dbReference type="STRING" id="768679.TTX_1213"/>
<evidence type="ECO:0000259" key="1">
    <source>
        <dbReference type="Pfam" id="PF01909"/>
    </source>
</evidence>
<sequence>MFIELLADLKRERDRYVAETWRYLSAIKEAVWRVDPDAWVLAFGSFVRGDFRPDSDVDVLVVTTADKFAVYRAAADAVGRGPHPFEIHVAIPQEYESWYRRFIDAWQEV</sequence>
<dbReference type="OrthoDB" id="9287at2157"/>
<protein>
    <submittedName>
        <fullName evidence="2">Minimal nucleotidyltransferase family protein</fullName>
    </submittedName>
</protein>
<dbReference type="Pfam" id="PF01909">
    <property type="entry name" value="NTP_transf_2"/>
    <property type="match status" value="1"/>
</dbReference>
<dbReference type="HOGENOM" id="CLU_159724_0_1_2"/>
<dbReference type="KEGG" id="ttn:TTX_1213"/>
<dbReference type="eggNOG" id="arCOG01205">
    <property type="taxonomic scope" value="Archaea"/>
</dbReference>
<dbReference type="CDD" id="cd05403">
    <property type="entry name" value="NT_KNTase_like"/>
    <property type="match status" value="1"/>
</dbReference>
<gene>
    <name evidence="2" type="ordered locus">TTX_1213</name>
</gene>
<dbReference type="PATRIC" id="fig|768679.9.peg.1222"/>
<dbReference type="RefSeq" id="WP_014127107.1">
    <property type="nucleotide sequence ID" value="NC_016070.1"/>
</dbReference>
<feature type="domain" description="Polymerase nucleotidyl transferase" evidence="1">
    <location>
        <begin position="27"/>
        <end position="68"/>
    </location>
</feature>
<keyword evidence="3" id="KW-1185">Reference proteome</keyword>
<dbReference type="GeneID" id="11262097"/>
<dbReference type="InterPro" id="IPR043519">
    <property type="entry name" value="NT_sf"/>
</dbReference>
<dbReference type="SUPFAM" id="SSF81301">
    <property type="entry name" value="Nucleotidyltransferase"/>
    <property type="match status" value="1"/>
</dbReference>
<name>G4RJV7_THETK</name>
<dbReference type="PaxDb" id="768679-TTX_1213"/>
<proteinExistence type="predicted"/>
<accession>G4RJV7</accession>
<organism evidence="2 3">
    <name type="scientific">Thermoproteus tenax (strain ATCC 35583 / DSM 2078 / JCM 9277 / NBRC 100435 / Kra 1)</name>
    <dbReference type="NCBI Taxonomy" id="768679"/>
    <lineage>
        <taxon>Archaea</taxon>
        <taxon>Thermoproteota</taxon>
        <taxon>Thermoprotei</taxon>
        <taxon>Thermoproteales</taxon>
        <taxon>Thermoproteaceae</taxon>
        <taxon>Thermoproteus</taxon>
    </lineage>
</organism>
<dbReference type="Proteomes" id="UP000002654">
    <property type="component" value="Chromosome"/>
</dbReference>
<dbReference type="AlphaFoldDB" id="G4RJV7"/>
<evidence type="ECO:0000313" key="2">
    <source>
        <dbReference type="EMBL" id="CCC81852.1"/>
    </source>
</evidence>
<evidence type="ECO:0000313" key="3">
    <source>
        <dbReference type="Proteomes" id="UP000002654"/>
    </source>
</evidence>
<dbReference type="PANTHER" id="PTHR37030:SF1">
    <property type="entry name" value="NUCLEOTIDYLTRANSFERASE"/>
    <property type="match status" value="1"/>
</dbReference>
<reference evidence="2 3" key="1">
    <citation type="journal article" date="2011" name="PLoS ONE">
        <title>The complete genome sequence of Thermoproteus tenax: a physiologically versatile member of the Crenarchaeota.</title>
        <authorList>
            <person name="Siebers B."/>
            <person name="Zaparty M."/>
            <person name="Raddatz G."/>
            <person name="Tjaden B."/>
            <person name="Albers S.V."/>
            <person name="Bell S.D."/>
            <person name="Blombach F."/>
            <person name="Kletzin A."/>
            <person name="Kyrpides N."/>
            <person name="Lanz C."/>
            <person name="Plagens A."/>
            <person name="Rampp M."/>
            <person name="Rosinus A."/>
            <person name="von Jan M."/>
            <person name="Makarova K.S."/>
            <person name="Klenk H.P."/>
            <person name="Schuster S.C."/>
            <person name="Hensel R."/>
        </authorList>
    </citation>
    <scope>NUCLEOTIDE SEQUENCE [LARGE SCALE GENOMIC DNA]</scope>
    <source>
        <strain evidence="3">ATCC 35583 / DSM 2078 / JCM 9277 / NBRC 100435 / Kra 1</strain>
    </source>
</reference>
<dbReference type="Gene3D" id="3.30.460.10">
    <property type="entry name" value="Beta Polymerase, domain 2"/>
    <property type="match status" value="1"/>
</dbReference>